<protein>
    <submittedName>
        <fullName evidence="1">Uncharacterized protein</fullName>
    </submittedName>
</protein>
<accession>A0A9J6ZGS8</accession>
<dbReference type="EMBL" id="CP097899">
    <property type="protein sequence ID" value="URN95072.1"/>
    <property type="molecule type" value="Genomic_DNA"/>
</dbReference>
<proteinExistence type="predicted"/>
<reference evidence="1" key="1">
    <citation type="submission" date="2022-05" db="EMBL/GenBank/DDBJ databases">
        <title>Novel bacterial taxa in a minimal lignocellulolytic consortium and its capacity to transform plastics disclosed by genome-resolved metagenomics.</title>
        <authorList>
            <person name="Rodriguez C.A.D."/>
            <person name="Diaz-Garcia L."/>
            <person name="Herrera K."/>
            <person name="Tarazona N.A."/>
            <person name="Sproer C."/>
            <person name="Overmann J."/>
            <person name="Jimenez D.J."/>
        </authorList>
    </citation>
    <scope>NUCLEOTIDE SEQUENCE</scope>
    <source>
        <strain evidence="1">MAG5</strain>
    </source>
</reference>
<dbReference type="KEGG" id="plig:NAG76_02095"/>
<evidence type="ECO:0000313" key="1">
    <source>
        <dbReference type="EMBL" id="URN95072.1"/>
    </source>
</evidence>
<dbReference type="AlphaFoldDB" id="A0A9J6ZGS8"/>
<gene>
    <name evidence="1" type="ORF">NAG76_02095</name>
</gene>
<organism evidence="1 2">
    <name type="scientific">Candidatus Pristimantibacillus lignocellulolyticus</name>
    <dbReference type="NCBI Taxonomy" id="2994561"/>
    <lineage>
        <taxon>Bacteria</taxon>
        <taxon>Bacillati</taxon>
        <taxon>Bacillota</taxon>
        <taxon>Bacilli</taxon>
        <taxon>Bacillales</taxon>
        <taxon>Paenibacillaceae</taxon>
        <taxon>Candidatus Pristimantibacillus</taxon>
    </lineage>
</organism>
<dbReference type="Proteomes" id="UP001056756">
    <property type="component" value="Chromosome"/>
</dbReference>
<evidence type="ECO:0000313" key="2">
    <source>
        <dbReference type="Proteomes" id="UP001056756"/>
    </source>
</evidence>
<sequence length="297" mass="35293">MGIFDRFMGRSRNRELISELEQLSESYNREVSSLVHIINSIYTQFNLHIEEVNDIRIASWEQNIEPIQKFLSYFGDAQLTSDYVPEEIKVMVKRPQSEFEKLDQYIVDNDFSDKSMFFESILKSPLYVSWRNKKANDKIELNITTLATQFEQVIHELSLKKEVSELETKICQLYIETVRFIITFISERIVPELQFILSFFQAEALKDMIMSNQQVEKVAFDYNIHLLQDTIYQKHYQFIRNAFFFYVISCKFYNTPVLTKLLTHSAHSEDIIELDQYKLMIETQAQQLEKDIFIKSS</sequence>
<name>A0A9J6ZGS8_9BACL</name>